<accession>A0A7D3V986</accession>
<protein>
    <submittedName>
        <fullName evidence="1">Uncharacterized protein</fullName>
    </submittedName>
</protein>
<dbReference type="EMBL" id="MT418680">
    <property type="protein sequence ID" value="QKF94797.1"/>
    <property type="molecule type" value="Genomic_DNA"/>
</dbReference>
<reference evidence="1 2" key="1">
    <citation type="submission" date="2020-04" db="EMBL/GenBank/DDBJ databases">
        <title>Advantages and limits of metagenomic assembly and binning of a giant virus.</title>
        <authorList>
            <person name="Schulz F."/>
            <person name="Andreani J."/>
            <person name="Francis R."/>
            <person name="Boudjemaa H."/>
            <person name="Bou Khalil J.Y."/>
            <person name="Lee J."/>
            <person name="La Scola B."/>
            <person name="Woyke T."/>
        </authorList>
    </citation>
    <scope>NUCLEOTIDE SEQUENCE [LARGE SCALE GENOMIC DNA]</scope>
    <source>
        <strain evidence="1 2">FV1/VV64</strain>
    </source>
</reference>
<name>A0A7D3V986_9VIRU</name>
<proteinExistence type="predicted"/>
<gene>
    <name evidence="1" type="ORF">Fadolivirus_1_1339</name>
</gene>
<keyword evidence="2" id="KW-1185">Reference proteome</keyword>
<sequence>MSDEYVSLFCEFEAIHHLYEDGWNAILMSPTPTNQNKFVWESILDTFKAIAPIRSCIHIYERGWYIIYGFYDKNHKNLKINNIVQFVDYIRGLGFNEEELFDKTINYATNPKFRTDLYQAMRFTNLNDLMKKYDTFKIGSLLESPTIYDQKTSCWKCLKDRITILCNKNSTHDAYNFLRNLCSTKESHLNSTYLFLRALFSLTNTKPCDELQKYYENLENQYFENLKKVYLLDDHKEKESKTDHNDTIEKINIII</sequence>
<dbReference type="Proteomes" id="UP001162001">
    <property type="component" value="Segment"/>
</dbReference>
<evidence type="ECO:0000313" key="1">
    <source>
        <dbReference type="EMBL" id="QKF94797.1"/>
    </source>
</evidence>
<evidence type="ECO:0000313" key="2">
    <source>
        <dbReference type="Proteomes" id="UP001162001"/>
    </source>
</evidence>
<organism evidence="1 2">
    <name type="scientific">Fadolivirus FV1/VV64</name>
    <dbReference type="NCBI Taxonomy" id="3070911"/>
    <lineage>
        <taxon>Viruses</taxon>
        <taxon>Varidnaviria</taxon>
        <taxon>Bamfordvirae</taxon>
        <taxon>Nucleocytoviricota</taxon>
        <taxon>Megaviricetes</taxon>
        <taxon>Imitervirales</taxon>
        <taxon>Mimiviridae</taxon>
        <taxon>Klosneuvirinae</taxon>
        <taxon>Fadolivirus</taxon>
        <taxon>Fadolivirus algeromassiliense</taxon>
    </lineage>
</organism>